<dbReference type="SUPFAM" id="SSF53448">
    <property type="entry name" value="Nucleotide-diphospho-sugar transferases"/>
    <property type="match status" value="1"/>
</dbReference>
<evidence type="ECO:0000256" key="1">
    <source>
        <dbReference type="ARBA" id="ARBA00004141"/>
    </source>
</evidence>
<dbReference type="EMBL" id="BFBR01000009">
    <property type="protein sequence ID" value="GBF59054.1"/>
    <property type="molecule type" value="Genomic_DNA"/>
</dbReference>
<accession>A0A2P2EDC7</accession>
<sequence length="337" mass="37199">MKKTISIISPCYNEVDNVEKCHAAVRALFENELSDYAFEHIFADNASTDGTPDVLRELAASASEVKVILNARNFGPFRSMFNALKSATGDAVVVFLAVDLQDPPEKIIEFVRIWETGVEVVAGARVNRQESLALRVCRAIFYRIVNGLSDIDIPVNVGEFQLIDRKVWEAVIQHDDHYPYVRGIIASVGFKRVIVPYTWEARQIGISKNNLPRLIDQALNGIFSFTNAPMRMCTLVGLVLAGLCMLYAFGSVAAYLLFSTTAPAGITTVIVSLFFLSGVQLAFIGILGEYVTSIHAQVRRGPMVVERERINFKPATTAEKLPAENMVHALQKKAAST</sequence>
<feature type="transmembrane region" description="Helical" evidence="7">
    <location>
        <begin position="264"/>
        <end position="291"/>
    </location>
</feature>
<evidence type="ECO:0000256" key="5">
    <source>
        <dbReference type="ARBA" id="ARBA00022989"/>
    </source>
</evidence>
<keyword evidence="4 7" id="KW-0812">Transmembrane</keyword>
<reference evidence="9" key="1">
    <citation type="journal article" date="2018" name="Genome Announc.">
        <title>Draft Genome Sequence of "Candidatus Phycosocius bacilliformis," an Alphaproteobacterial Ectosymbiont of the Hydrocarbon-Producing Green Alga Botryococcus braunii.</title>
        <authorList>
            <person name="Tanabe Y."/>
            <person name="Yamaguchi H."/>
            <person name="Watanabe M.M."/>
        </authorList>
    </citation>
    <scope>NUCLEOTIDE SEQUENCE [LARGE SCALE GENOMIC DNA]</scope>
    <source>
        <strain evidence="9">BOTRYCO-2</strain>
    </source>
</reference>
<feature type="domain" description="Glycosyltransferase 2-like" evidence="8">
    <location>
        <begin position="6"/>
        <end position="168"/>
    </location>
</feature>
<keyword evidence="5 7" id="KW-1133">Transmembrane helix</keyword>
<evidence type="ECO:0000313" key="10">
    <source>
        <dbReference type="Proteomes" id="UP000245086"/>
    </source>
</evidence>
<dbReference type="InterPro" id="IPR029044">
    <property type="entry name" value="Nucleotide-diphossugar_trans"/>
</dbReference>
<comment type="subcellular location">
    <subcellularLocation>
        <location evidence="1">Membrane</location>
        <topology evidence="1">Multi-pass membrane protein</topology>
    </subcellularLocation>
</comment>
<dbReference type="InterPro" id="IPR050256">
    <property type="entry name" value="Glycosyltransferase_2"/>
</dbReference>
<dbReference type="Proteomes" id="UP000245086">
    <property type="component" value="Unassembled WGS sequence"/>
</dbReference>
<dbReference type="PANTHER" id="PTHR48090:SF1">
    <property type="entry name" value="PROPHAGE BACTOPRENOL GLUCOSYL TRANSFERASE HOMOLOG"/>
    <property type="match status" value="1"/>
</dbReference>
<dbReference type="OrthoDB" id="9807795at2"/>
<protein>
    <submittedName>
        <fullName evidence="9">Putative glycosyltransferase</fullName>
    </submittedName>
</protein>
<evidence type="ECO:0000259" key="8">
    <source>
        <dbReference type="Pfam" id="PF00535"/>
    </source>
</evidence>
<evidence type="ECO:0000256" key="7">
    <source>
        <dbReference type="SAM" id="Phobius"/>
    </source>
</evidence>
<keyword evidence="2" id="KW-0328">Glycosyltransferase</keyword>
<name>A0A2P2EDC7_9PROT</name>
<dbReference type="CDD" id="cd04187">
    <property type="entry name" value="DPM1_like_bac"/>
    <property type="match status" value="1"/>
</dbReference>
<proteinExistence type="predicted"/>
<dbReference type="GO" id="GO:0005886">
    <property type="term" value="C:plasma membrane"/>
    <property type="evidence" value="ECO:0007669"/>
    <property type="project" value="TreeGrafter"/>
</dbReference>
<comment type="caution">
    <text evidence="9">The sequence shown here is derived from an EMBL/GenBank/DDBJ whole genome shotgun (WGS) entry which is preliminary data.</text>
</comment>
<gene>
    <name evidence="9" type="ORF">PbB2_02746</name>
</gene>
<evidence type="ECO:0000256" key="2">
    <source>
        <dbReference type="ARBA" id="ARBA00022676"/>
    </source>
</evidence>
<dbReference type="InterPro" id="IPR001173">
    <property type="entry name" value="Glyco_trans_2-like"/>
</dbReference>
<dbReference type="Pfam" id="PF00535">
    <property type="entry name" value="Glycos_transf_2"/>
    <property type="match status" value="1"/>
</dbReference>
<dbReference type="AlphaFoldDB" id="A0A2P2EDC7"/>
<feature type="transmembrane region" description="Helical" evidence="7">
    <location>
        <begin position="235"/>
        <end position="258"/>
    </location>
</feature>
<dbReference type="RefSeq" id="WP_108985903.1">
    <property type="nucleotide sequence ID" value="NZ_BFBR01000009.1"/>
</dbReference>
<keyword evidence="3 9" id="KW-0808">Transferase</keyword>
<evidence type="ECO:0000256" key="4">
    <source>
        <dbReference type="ARBA" id="ARBA00022692"/>
    </source>
</evidence>
<evidence type="ECO:0000256" key="6">
    <source>
        <dbReference type="ARBA" id="ARBA00023136"/>
    </source>
</evidence>
<organism evidence="9 10">
    <name type="scientific">Candidatus Phycosocius bacilliformis</name>
    <dbReference type="NCBI Taxonomy" id="1445552"/>
    <lineage>
        <taxon>Bacteria</taxon>
        <taxon>Pseudomonadati</taxon>
        <taxon>Pseudomonadota</taxon>
        <taxon>Alphaproteobacteria</taxon>
        <taxon>Caulobacterales</taxon>
        <taxon>Caulobacterales incertae sedis</taxon>
        <taxon>Candidatus Phycosocius</taxon>
    </lineage>
</organism>
<dbReference type="PANTHER" id="PTHR48090">
    <property type="entry name" value="UNDECAPRENYL-PHOSPHATE 4-DEOXY-4-FORMAMIDO-L-ARABINOSE TRANSFERASE-RELATED"/>
    <property type="match status" value="1"/>
</dbReference>
<evidence type="ECO:0000313" key="9">
    <source>
        <dbReference type="EMBL" id="GBF59054.1"/>
    </source>
</evidence>
<dbReference type="Gene3D" id="3.90.550.10">
    <property type="entry name" value="Spore Coat Polysaccharide Biosynthesis Protein SpsA, Chain A"/>
    <property type="match status" value="1"/>
</dbReference>
<evidence type="ECO:0000256" key="3">
    <source>
        <dbReference type="ARBA" id="ARBA00022679"/>
    </source>
</evidence>
<keyword evidence="6 7" id="KW-0472">Membrane</keyword>
<keyword evidence="10" id="KW-1185">Reference proteome</keyword>
<dbReference type="GO" id="GO:0016757">
    <property type="term" value="F:glycosyltransferase activity"/>
    <property type="evidence" value="ECO:0007669"/>
    <property type="project" value="UniProtKB-KW"/>
</dbReference>